<organism evidence="1 2">
    <name type="scientific">Serratia fonticola</name>
    <dbReference type="NCBI Taxonomy" id="47917"/>
    <lineage>
        <taxon>Bacteria</taxon>
        <taxon>Pseudomonadati</taxon>
        <taxon>Pseudomonadota</taxon>
        <taxon>Gammaproteobacteria</taxon>
        <taxon>Enterobacterales</taxon>
        <taxon>Yersiniaceae</taxon>
        <taxon>Serratia</taxon>
    </lineage>
</organism>
<sequence>MIYWLLSVFLGLLVWVNISPHDQTGAQLQDSTLSQRAIQTVRYINDINDWRYNNPSQKDGVIPDSAFGWSSLPELHNVLQADRVYVYQPDQPGLMAALLAQSRHSALVGKVAGRRLIDSFGNDMQVNVPDSISDGSLVYLN</sequence>
<reference evidence="1" key="1">
    <citation type="submission" date="2020-08" db="EMBL/GenBank/DDBJ databases">
        <title>Food and environmental bacterial isolates.</title>
        <authorList>
            <person name="Richter L."/>
            <person name="Du Plessis E.M."/>
            <person name="Duvenage S."/>
            <person name="Allam M."/>
            <person name="Korsten L."/>
        </authorList>
    </citation>
    <scope>NUCLEOTIDE SEQUENCE</scope>
    <source>
        <strain evidence="1">UPMP2127</strain>
    </source>
</reference>
<dbReference type="RefSeq" id="WP_139102400.1">
    <property type="nucleotide sequence ID" value="NZ_JACBIV010000052.1"/>
</dbReference>
<evidence type="ECO:0000313" key="1">
    <source>
        <dbReference type="EMBL" id="MBC3215322.1"/>
    </source>
</evidence>
<dbReference type="Pfam" id="PF07419">
    <property type="entry name" value="PilM"/>
    <property type="match status" value="1"/>
</dbReference>
<dbReference type="AlphaFoldDB" id="A0AAW3X0B6"/>
<gene>
    <name evidence="1" type="primary">pilM</name>
    <name evidence="1" type="ORF">H8J20_24630</name>
</gene>
<protein>
    <submittedName>
        <fullName evidence="1">Type IV pilus biogenesis protein PilM</fullName>
    </submittedName>
</protein>
<dbReference type="Gene3D" id="3.30.450.360">
    <property type="match status" value="1"/>
</dbReference>
<dbReference type="InterPro" id="IPR009987">
    <property type="entry name" value="IM_PilM"/>
</dbReference>
<accession>A0AAW3X0B6</accession>
<proteinExistence type="predicted"/>
<comment type="caution">
    <text evidence="1">The sequence shown here is derived from an EMBL/GenBank/DDBJ whole genome shotgun (WGS) entry which is preliminary data.</text>
</comment>
<name>A0AAW3X0B6_SERFO</name>
<evidence type="ECO:0000313" key="2">
    <source>
        <dbReference type="Proteomes" id="UP000659084"/>
    </source>
</evidence>
<dbReference type="Proteomes" id="UP000659084">
    <property type="component" value="Unassembled WGS sequence"/>
</dbReference>
<dbReference type="EMBL" id="JACNYO010000040">
    <property type="protein sequence ID" value="MBC3215322.1"/>
    <property type="molecule type" value="Genomic_DNA"/>
</dbReference>